<dbReference type="Pfam" id="PF00072">
    <property type="entry name" value="Response_reg"/>
    <property type="match status" value="1"/>
</dbReference>
<dbReference type="SUPFAM" id="SSF52172">
    <property type="entry name" value="CheY-like"/>
    <property type="match status" value="1"/>
</dbReference>
<keyword evidence="5" id="KW-0805">Transcription regulation</keyword>
<dbReference type="eggNOG" id="COG0745">
    <property type="taxonomic scope" value="Bacteria"/>
</dbReference>
<dbReference type="GO" id="GO:0000976">
    <property type="term" value="F:transcription cis-regulatory region binding"/>
    <property type="evidence" value="ECO:0007669"/>
    <property type="project" value="TreeGrafter"/>
</dbReference>
<keyword evidence="7" id="KW-0804">Transcription</keyword>
<comment type="subcellular location">
    <subcellularLocation>
        <location evidence="1">Cytoplasm</location>
    </subcellularLocation>
</comment>
<evidence type="ECO:0000256" key="6">
    <source>
        <dbReference type="ARBA" id="ARBA00023125"/>
    </source>
</evidence>
<gene>
    <name evidence="12" type="ORF">B3C1_02710</name>
</gene>
<feature type="domain" description="Response regulatory" evidence="10">
    <location>
        <begin position="9"/>
        <end position="122"/>
    </location>
</feature>
<dbReference type="PROSITE" id="PS50110">
    <property type="entry name" value="RESPONSE_REGULATORY"/>
    <property type="match status" value="1"/>
</dbReference>
<feature type="DNA-binding region" description="OmpR/PhoB-type" evidence="9">
    <location>
        <begin position="132"/>
        <end position="231"/>
    </location>
</feature>
<evidence type="ECO:0000256" key="7">
    <source>
        <dbReference type="ARBA" id="ARBA00023163"/>
    </source>
</evidence>
<dbReference type="SMART" id="SM00862">
    <property type="entry name" value="Trans_reg_C"/>
    <property type="match status" value="1"/>
</dbReference>
<keyword evidence="4" id="KW-0902">Two-component regulatory system</keyword>
<dbReference type="Proteomes" id="UP000006755">
    <property type="component" value="Unassembled WGS sequence"/>
</dbReference>
<dbReference type="Pfam" id="PF00486">
    <property type="entry name" value="Trans_reg_C"/>
    <property type="match status" value="1"/>
</dbReference>
<evidence type="ECO:0000256" key="3">
    <source>
        <dbReference type="ARBA" id="ARBA00022553"/>
    </source>
</evidence>
<evidence type="ECO:0000256" key="9">
    <source>
        <dbReference type="PROSITE-ProRule" id="PRU01091"/>
    </source>
</evidence>
<dbReference type="Gene3D" id="3.40.50.2300">
    <property type="match status" value="1"/>
</dbReference>
<dbReference type="RefSeq" id="WP_008482746.1">
    <property type="nucleotide sequence ID" value="NZ_AMRI01000003.1"/>
</dbReference>
<name>K2J276_9GAMM</name>
<evidence type="ECO:0000256" key="5">
    <source>
        <dbReference type="ARBA" id="ARBA00023015"/>
    </source>
</evidence>
<keyword evidence="13" id="KW-1185">Reference proteome</keyword>
<dbReference type="PROSITE" id="PS51755">
    <property type="entry name" value="OMPR_PHOB"/>
    <property type="match status" value="1"/>
</dbReference>
<accession>K2J276</accession>
<evidence type="ECO:0000256" key="1">
    <source>
        <dbReference type="ARBA" id="ARBA00004496"/>
    </source>
</evidence>
<evidence type="ECO:0000259" key="11">
    <source>
        <dbReference type="PROSITE" id="PS51755"/>
    </source>
</evidence>
<feature type="modified residue" description="4-aspartylphosphate" evidence="8">
    <location>
        <position position="58"/>
    </location>
</feature>
<keyword evidence="3 8" id="KW-0597">Phosphoprotein</keyword>
<comment type="caution">
    <text evidence="12">The sequence shown here is derived from an EMBL/GenBank/DDBJ whole genome shotgun (WGS) entry which is preliminary data.</text>
</comment>
<dbReference type="GO" id="GO:0005829">
    <property type="term" value="C:cytosol"/>
    <property type="evidence" value="ECO:0007669"/>
    <property type="project" value="TreeGrafter"/>
</dbReference>
<dbReference type="STRING" id="745411.B3C1_02710"/>
<dbReference type="GO" id="GO:0006355">
    <property type="term" value="P:regulation of DNA-templated transcription"/>
    <property type="evidence" value="ECO:0007669"/>
    <property type="project" value="InterPro"/>
</dbReference>
<keyword evidence="6 9" id="KW-0238">DNA-binding</keyword>
<feature type="domain" description="OmpR/PhoB-type" evidence="11">
    <location>
        <begin position="132"/>
        <end position="231"/>
    </location>
</feature>
<evidence type="ECO:0000256" key="2">
    <source>
        <dbReference type="ARBA" id="ARBA00022490"/>
    </source>
</evidence>
<evidence type="ECO:0000313" key="12">
    <source>
        <dbReference type="EMBL" id="EKE77081.1"/>
    </source>
</evidence>
<evidence type="ECO:0000256" key="4">
    <source>
        <dbReference type="ARBA" id="ARBA00023012"/>
    </source>
</evidence>
<reference evidence="12 13" key="1">
    <citation type="journal article" date="2012" name="J. Bacteriol.">
        <title>Genome Sequence of Gallaecimonas xiamenensis Type Strain 3-C-1.</title>
        <authorList>
            <person name="Lai Q."/>
            <person name="Wang L."/>
            <person name="Wang W."/>
            <person name="Shao Z."/>
        </authorList>
    </citation>
    <scope>NUCLEOTIDE SEQUENCE [LARGE SCALE GENOMIC DNA]</scope>
    <source>
        <strain evidence="12 13">3-C-1</strain>
    </source>
</reference>
<dbReference type="InterPro" id="IPR036388">
    <property type="entry name" value="WH-like_DNA-bd_sf"/>
</dbReference>
<organism evidence="12 13">
    <name type="scientific">Gallaecimonas xiamenensis 3-C-1</name>
    <dbReference type="NCBI Taxonomy" id="745411"/>
    <lineage>
        <taxon>Bacteria</taxon>
        <taxon>Pseudomonadati</taxon>
        <taxon>Pseudomonadota</taxon>
        <taxon>Gammaproteobacteria</taxon>
        <taxon>Enterobacterales</taxon>
        <taxon>Gallaecimonadaceae</taxon>
        <taxon>Gallaecimonas</taxon>
    </lineage>
</organism>
<dbReference type="PANTHER" id="PTHR48111:SF47">
    <property type="entry name" value="TRANSCRIPTIONAL REGULATORY PROTEIN RSTA"/>
    <property type="match status" value="1"/>
</dbReference>
<sequence>MNLTNTKARLLLVEDDRRLARLIQLYLTEQGYFVHWESHGSRVLVLAQELQPDLIILDLMLPDTDGFTLCRQLGEHYQGPVLILSALGNSRDQIQGLNLGAADYVVKPVEPELLKARIDNLLRRQQQLTAKPSKLHFGQLVINGDTRTVQLQELEVNLTSNEFALLWTLATQAGKVLSRDYLYQTLLGFAYDGTDRKLDQRVSRLRKKLGDDSDVPTRIKTIWGHGYLFAPDSWL</sequence>
<dbReference type="InterPro" id="IPR039420">
    <property type="entry name" value="WalR-like"/>
</dbReference>
<protein>
    <submittedName>
        <fullName evidence="12">Two component transcriptional regulator</fullName>
    </submittedName>
</protein>
<dbReference type="InterPro" id="IPR001789">
    <property type="entry name" value="Sig_transdc_resp-reg_receiver"/>
</dbReference>
<evidence type="ECO:0000313" key="13">
    <source>
        <dbReference type="Proteomes" id="UP000006755"/>
    </source>
</evidence>
<proteinExistence type="predicted"/>
<dbReference type="CDD" id="cd00383">
    <property type="entry name" value="trans_reg_C"/>
    <property type="match status" value="1"/>
</dbReference>
<keyword evidence="2" id="KW-0963">Cytoplasm</keyword>
<dbReference type="GO" id="GO:0032993">
    <property type="term" value="C:protein-DNA complex"/>
    <property type="evidence" value="ECO:0007669"/>
    <property type="project" value="TreeGrafter"/>
</dbReference>
<dbReference type="Gene3D" id="6.10.250.690">
    <property type="match status" value="1"/>
</dbReference>
<evidence type="ECO:0000259" key="10">
    <source>
        <dbReference type="PROSITE" id="PS50110"/>
    </source>
</evidence>
<dbReference type="AlphaFoldDB" id="K2J276"/>
<dbReference type="EMBL" id="AMRI01000003">
    <property type="protein sequence ID" value="EKE77081.1"/>
    <property type="molecule type" value="Genomic_DNA"/>
</dbReference>
<dbReference type="InterPro" id="IPR011006">
    <property type="entry name" value="CheY-like_superfamily"/>
</dbReference>
<dbReference type="Gene3D" id="1.10.10.10">
    <property type="entry name" value="Winged helix-like DNA-binding domain superfamily/Winged helix DNA-binding domain"/>
    <property type="match status" value="1"/>
</dbReference>
<evidence type="ECO:0000256" key="8">
    <source>
        <dbReference type="PROSITE-ProRule" id="PRU00169"/>
    </source>
</evidence>
<dbReference type="FunFam" id="1.10.10.10:FF:000099">
    <property type="entry name" value="Two-component system response regulator TorR"/>
    <property type="match status" value="1"/>
</dbReference>
<dbReference type="SMART" id="SM00448">
    <property type="entry name" value="REC"/>
    <property type="match status" value="1"/>
</dbReference>
<dbReference type="PANTHER" id="PTHR48111">
    <property type="entry name" value="REGULATOR OF RPOS"/>
    <property type="match status" value="1"/>
</dbReference>
<dbReference type="InterPro" id="IPR001867">
    <property type="entry name" value="OmpR/PhoB-type_DNA-bd"/>
</dbReference>
<dbReference type="GO" id="GO:0000156">
    <property type="term" value="F:phosphorelay response regulator activity"/>
    <property type="evidence" value="ECO:0007669"/>
    <property type="project" value="TreeGrafter"/>
</dbReference>